<evidence type="ECO:0000313" key="2">
    <source>
        <dbReference type="EMBL" id="AFU58753.1"/>
    </source>
</evidence>
<dbReference type="HOGENOM" id="CLU_2519878_0_0_2"/>
<dbReference type="InterPro" id="IPR010287">
    <property type="entry name" value="DUF892_YciF-like"/>
</dbReference>
<dbReference type="Proteomes" id="UP000008037">
    <property type="component" value="Chromosome"/>
</dbReference>
<feature type="region of interest" description="Disordered" evidence="1">
    <location>
        <begin position="59"/>
        <end position="84"/>
    </location>
</feature>
<protein>
    <submittedName>
        <fullName evidence="2">Uncharacterized protein</fullName>
    </submittedName>
</protein>
<dbReference type="AlphaFoldDB" id="K0IID7"/>
<dbReference type="InterPro" id="IPR009078">
    <property type="entry name" value="Ferritin-like_SF"/>
</dbReference>
<keyword evidence="3" id="KW-1185">Reference proteome</keyword>
<name>K0IID7_NITGG</name>
<reference evidence="2 3" key="1">
    <citation type="journal article" date="2012" name="Environ. Microbiol.">
        <title>The genome of the ammonia-oxidizing Candidatus Nitrososphaera gargensis: insights into metabolic versatility and environmental adaptations.</title>
        <authorList>
            <person name="Spang A."/>
            <person name="Poehlein A."/>
            <person name="Offre P."/>
            <person name="Zumbragel S."/>
            <person name="Haider S."/>
            <person name="Rychlik N."/>
            <person name="Nowka B."/>
            <person name="Schmeisser C."/>
            <person name="Lebedeva E.V."/>
            <person name="Rattei T."/>
            <person name="Bohm C."/>
            <person name="Schmid M."/>
            <person name="Galushko A."/>
            <person name="Hatzenpichler R."/>
            <person name="Weinmaier T."/>
            <person name="Daniel R."/>
            <person name="Schleper C."/>
            <person name="Spieck E."/>
            <person name="Streit W."/>
            <person name="Wagner M."/>
        </authorList>
    </citation>
    <scope>NUCLEOTIDE SEQUENCE [LARGE SCALE GENOMIC DNA]</scope>
    <source>
        <strain evidence="3">Ga9.2</strain>
    </source>
</reference>
<accession>K0IID7</accession>
<evidence type="ECO:0000313" key="3">
    <source>
        <dbReference type="Proteomes" id="UP000008037"/>
    </source>
</evidence>
<dbReference type="InterPro" id="IPR012347">
    <property type="entry name" value="Ferritin-like"/>
</dbReference>
<dbReference type="InParanoid" id="K0IID7"/>
<sequence length="84" mass="9913">MAHKNQPSGTKRNAKKMMTINDKLVIYLNDALAIENVAIPRLQQRIKEVSLPEAKEQLKHHLEETREQQSRRATYFEPWRKGYP</sequence>
<dbReference type="KEGG" id="nga:Ngar_c18200"/>
<dbReference type="SUPFAM" id="SSF47240">
    <property type="entry name" value="Ferritin-like"/>
    <property type="match status" value="1"/>
</dbReference>
<organism evidence="2 3">
    <name type="scientific">Nitrososphaera gargensis (strain Ga9.2)</name>
    <dbReference type="NCBI Taxonomy" id="1237085"/>
    <lineage>
        <taxon>Archaea</taxon>
        <taxon>Nitrososphaerota</taxon>
        <taxon>Nitrososphaeria</taxon>
        <taxon>Nitrososphaerales</taxon>
        <taxon>Nitrososphaeraceae</taxon>
        <taxon>Nitrososphaera</taxon>
    </lineage>
</organism>
<dbReference type="BioCyc" id="CNIT1237085:G1324-1818-MONOMER"/>
<dbReference type="EMBL" id="CP002408">
    <property type="protein sequence ID" value="AFU58753.1"/>
    <property type="molecule type" value="Genomic_DNA"/>
</dbReference>
<evidence type="ECO:0000256" key="1">
    <source>
        <dbReference type="SAM" id="MobiDB-lite"/>
    </source>
</evidence>
<proteinExistence type="predicted"/>
<dbReference type="Gene3D" id="1.20.1260.10">
    <property type="match status" value="1"/>
</dbReference>
<gene>
    <name evidence="2" type="ordered locus">Ngar_c18200</name>
</gene>
<dbReference type="OrthoDB" id="378923at2157"/>
<dbReference type="Pfam" id="PF05974">
    <property type="entry name" value="DUF892"/>
    <property type="match status" value="1"/>
</dbReference>
<feature type="compositionally biased region" description="Basic and acidic residues" evidence="1">
    <location>
        <begin position="59"/>
        <end position="70"/>
    </location>
</feature>